<dbReference type="Gene3D" id="3.30.420.40">
    <property type="match status" value="1"/>
</dbReference>
<sequence>MDSRLGVHPFSPDAKQVVFKHLRNTLYIRIQAERIAILHVESGRELVDIPALAIETKGKQSDIVAVGQAAVALAGTANISVCNGFRHPRTLLADFIHAERALRYLVKQALPKFGFVSSPVIIMHPQALLEGGLTPAPRVKIVVASNL</sequence>
<accession>G0A139</accession>
<keyword evidence="2" id="KW-1185">Reference proteome</keyword>
<dbReference type="KEGG" id="mmt:Metme_2915"/>
<dbReference type="Proteomes" id="UP000008888">
    <property type="component" value="Chromosome"/>
</dbReference>
<dbReference type="STRING" id="857087.Metme_2915"/>
<gene>
    <name evidence="1" type="ordered locus">Metme_2915</name>
</gene>
<dbReference type="EMBL" id="CP002738">
    <property type="protein sequence ID" value="AEG01295.1"/>
    <property type="molecule type" value="Genomic_DNA"/>
</dbReference>
<name>G0A139_METMM</name>
<reference key="2">
    <citation type="submission" date="2011-05" db="EMBL/GenBank/DDBJ databases">
        <title>Complete genome sequence of the aerobic marine methanotroph Methylomonas methanica MC09.</title>
        <authorList>
            <person name="Boden R."/>
            <person name="Cunliffe M."/>
            <person name="Scanlan J."/>
            <person name="Moussard H."/>
            <person name="Kits K.D."/>
            <person name="Klotz M."/>
            <person name="Jetten M."/>
            <person name="Vuilleumier S."/>
            <person name="Han J."/>
            <person name="Peters L."/>
            <person name="Mikhailova N."/>
            <person name="Teshima H."/>
            <person name="Tapia R."/>
            <person name="Kyrpides N."/>
            <person name="Ivanova N."/>
            <person name="Pagani I."/>
            <person name="Cheng J.-F."/>
            <person name="Goodwin L."/>
            <person name="Han C."/>
            <person name="Hauser L."/>
            <person name="Land M."/>
            <person name="Lapidus A."/>
            <person name="Lucas S."/>
            <person name="Pitluck S."/>
            <person name="Woyke T."/>
            <person name="Stein L.Y."/>
            <person name="Murrell C."/>
        </authorList>
    </citation>
    <scope>NUCLEOTIDE SEQUENCE</scope>
    <source>
        <strain>MC09</strain>
    </source>
</reference>
<evidence type="ECO:0000313" key="2">
    <source>
        <dbReference type="Proteomes" id="UP000008888"/>
    </source>
</evidence>
<dbReference type="eggNOG" id="COG1077">
    <property type="taxonomic scope" value="Bacteria"/>
</dbReference>
<protein>
    <submittedName>
        <fullName evidence="1">Rod shape-determining-related protein</fullName>
    </submittedName>
</protein>
<evidence type="ECO:0000313" key="1">
    <source>
        <dbReference type="EMBL" id="AEG01295.1"/>
    </source>
</evidence>
<dbReference type="AlphaFoldDB" id="G0A139"/>
<dbReference type="HOGENOM" id="CLU_1765872_0_0_6"/>
<organism evidence="1 2">
    <name type="scientific">Methylomonas methanica (strain DSM 25384 / MC09)</name>
    <dbReference type="NCBI Taxonomy" id="857087"/>
    <lineage>
        <taxon>Bacteria</taxon>
        <taxon>Pseudomonadati</taxon>
        <taxon>Pseudomonadota</taxon>
        <taxon>Gammaproteobacteria</taxon>
        <taxon>Methylococcales</taxon>
        <taxon>Methylococcaceae</taxon>
        <taxon>Methylomonas</taxon>
    </lineage>
</organism>
<proteinExistence type="predicted"/>
<reference evidence="2" key="3">
    <citation type="submission" date="2011-05" db="EMBL/GenBank/DDBJ databases">
        <title>Complete sequence of Methylomonas methanica MC09.</title>
        <authorList>
            <consortium name="US DOE Joint Genome Institute"/>
            <person name="Lucas S."/>
            <person name="Han J."/>
            <person name="Lapidus A."/>
            <person name="Cheng J.-F."/>
            <person name="Goodwin L."/>
            <person name="Pitluck S."/>
            <person name="Peters L."/>
            <person name="Mikhailova N."/>
            <person name="Teshima H."/>
            <person name="Han C."/>
            <person name="Tapia R."/>
            <person name="Land M."/>
            <person name="Hauser L."/>
            <person name="Kyrpides N."/>
            <person name="Ivanova N."/>
            <person name="Pagani I."/>
            <person name="Stein L."/>
            <person name="Woyke T."/>
        </authorList>
    </citation>
    <scope>NUCLEOTIDE SEQUENCE [LARGE SCALE GENOMIC DNA]</scope>
    <source>
        <strain evidence="2">MC09</strain>
    </source>
</reference>
<reference evidence="1 2" key="1">
    <citation type="journal article" date="2011" name="J. Bacteriol.">
        <title>Complete Genome Sequence of the Aerobic Marine Methanotroph Methylomonas methanica MC09.</title>
        <authorList>
            <person name="Boden R."/>
            <person name="Cunliffe M."/>
            <person name="Scanlan J."/>
            <person name="Moussard H."/>
            <person name="Kits K.D."/>
            <person name="Klotz M.G."/>
            <person name="Jetten M.S."/>
            <person name="Vuilleumier S."/>
            <person name="Han J."/>
            <person name="Peters L."/>
            <person name="Mikhailova N."/>
            <person name="Teshima H."/>
            <person name="Tapia R."/>
            <person name="Kyrpides N."/>
            <person name="Ivanova N."/>
            <person name="Pagani I."/>
            <person name="Cheng J.F."/>
            <person name="Goodwin L."/>
            <person name="Han C."/>
            <person name="Hauser L."/>
            <person name="Land M.L."/>
            <person name="Lapidus A."/>
            <person name="Lucas S."/>
            <person name="Pitluck S."/>
            <person name="Woyke T."/>
            <person name="Stein L."/>
            <person name="Murrell J.C."/>
        </authorList>
    </citation>
    <scope>NUCLEOTIDE SEQUENCE [LARGE SCALE GENOMIC DNA]</scope>
    <source>
        <strain evidence="1 2">MC09</strain>
    </source>
</reference>